<dbReference type="EMBL" id="JAJNUD010000005">
    <property type="protein sequence ID" value="MCD5517635.1"/>
    <property type="molecule type" value="Genomic_DNA"/>
</dbReference>
<protein>
    <submittedName>
        <fullName evidence="1">Uncharacterized protein</fullName>
    </submittedName>
</protein>
<organism evidence="1 2">
    <name type="scientific">Lactobacillus delbrueckii subsp. allosunkii</name>
    <dbReference type="NCBI Taxonomy" id="1050107"/>
    <lineage>
        <taxon>Bacteria</taxon>
        <taxon>Bacillati</taxon>
        <taxon>Bacillota</taxon>
        <taxon>Bacilli</taxon>
        <taxon>Lactobacillales</taxon>
        <taxon>Lactobacillaceae</taxon>
        <taxon>Lactobacillus</taxon>
    </lineage>
</organism>
<reference evidence="1 2" key="1">
    <citation type="submission" date="2021-12" db="EMBL/GenBank/DDBJ databases">
        <title>Antimicrobial susceptibility of Lactobacillus delbrueckii subsp. lactis obtained from milk products and other habitats.</title>
        <authorList>
            <person name="Shani N."/>
        </authorList>
    </citation>
    <scope>NUCLEOTIDE SEQUENCE [LARGE SCALE GENOMIC DNA]</scope>
    <source>
        <strain evidence="1 2">CIRM BIA 266</strain>
    </source>
</reference>
<proteinExistence type="predicted"/>
<dbReference type="Proteomes" id="UP001320314">
    <property type="component" value="Unassembled WGS sequence"/>
</dbReference>
<accession>A0ABD4SA41</accession>
<gene>
    <name evidence="1" type="ORF">LOB39_03460</name>
</gene>
<dbReference type="RefSeq" id="WP_231523322.1">
    <property type="nucleotide sequence ID" value="NZ_JAJNUD010000005.1"/>
</dbReference>
<evidence type="ECO:0000313" key="1">
    <source>
        <dbReference type="EMBL" id="MCD5517635.1"/>
    </source>
</evidence>
<comment type="caution">
    <text evidence="1">The sequence shown here is derived from an EMBL/GenBank/DDBJ whole genome shotgun (WGS) entry which is preliminary data.</text>
</comment>
<dbReference type="AlphaFoldDB" id="A0ABD4SA41"/>
<name>A0ABD4SA41_9LACO</name>
<sequence>MYAITKSAISNSYLDLAPYLVMGGYYSSKTDFIRQQIKWFDDYHNPVITDNYGNISRFAFRDPDLIDRQLQEISVYLNTSQYMPDLTVSHEFFNILASTRWDLDMIDDAYESGKIEFPIQARMMQEEVLATSGYAPKDLRLLNLLTRRDKGEFGQIHLILIFYQYNKVYEHLIKMIQTVRPDLPIHTVNGHSKDTLRKPHDDESVYLVQYEAGGVVQRT</sequence>
<evidence type="ECO:0000313" key="2">
    <source>
        <dbReference type="Proteomes" id="UP001320314"/>
    </source>
</evidence>